<name>A0A2N5TYC2_9BASI</name>
<dbReference type="CDD" id="cd04515">
    <property type="entry name" value="Alpha_kinase"/>
    <property type="match status" value="1"/>
</dbReference>
<dbReference type="Pfam" id="PF02816">
    <property type="entry name" value="Alpha_kinase"/>
    <property type="match status" value="1"/>
</dbReference>
<proteinExistence type="predicted"/>
<dbReference type="InterPro" id="IPR011009">
    <property type="entry name" value="Kinase-like_dom_sf"/>
</dbReference>
<organism evidence="8 9">
    <name type="scientific">Puccinia coronata f. sp. avenae</name>
    <dbReference type="NCBI Taxonomy" id="200324"/>
    <lineage>
        <taxon>Eukaryota</taxon>
        <taxon>Fungi</taxon>
        <taxon>Dikarya</taxon>
        <taxon>Basidiomycota</taxon>
        <taxon>Pucciniomycotina</taxon>
        <taxon>Pucciniomycetes</taxon>
        <taxon>Pucciniales</taxon>
        <taxon>Pucciniaceae</taxon>
        <taxon>Puccinia</taxon>
    </lineage>
</organism>
<dbReference type="GO" id="GO:0031037">
    <property type="term" value="P:myosin II filament disassembly"/>
    <property type="evidence" value="ECO:0007669"/>
    <property type="project" value="TreeGrafter"/>
</dbReference>
<dbReference type="GO" id="GO:0005524">
    <property type="term" value="F:ATP binding"/>
    <property type="evidence" value="ECO:0007669"/>
    <property type="project" value="UniProtKB-KW"/>
</dbReference>
<keyword evidence="5" id="KW-0067">ATP-binding</keyword>
<sequence>MLIKLLLDLPHQKSHILLPLHHSQNALSSISEVTNPKEYFQSAVKFKRKKPPPTSPYPKQKPSQSQPKNPTPSTSKSVLLPNKSTSTSKSTDEQWIDCGFVLYQNSKLQKNTGILNIERRVNLRNENLFDDLLQQLWNIFSREIPIKTSIKNLPPYVDYYLSLSQGKSCLTNQETLVHVLEKSTNKKPVQINLTYQHPTFHDSDHNVPSSNEDFPLIKSTSQSKRRPVTIHCSPDTKSSRTPNTNQWALGGLACTMPPCSGAGLRTQLGILGQGTRGLIDIKSEGWTHANQLIFKTNDIKDYADPQLCLLNANCQPIILKVHSERPIGKGTMRTAFKAEVKITDPSGFVTVVDFIAKKRHDDHYPQITKHARDALMYQGSALLLADFKKDLPERSSLKNIYRKKFQSMNIVRHAVVIVGAVNLPTDIYFLEAALVGNYVKYSSNVDFDLVEGVEGVDTHILWLMNSFTHWSFQESFGKILICDLQGVSPVITDPQIISLDET</sequence>
<dbReference type="SMART" id="SM00811">
    <property type="entry name" value="Alpha_kinase"/>
    <property type="match status" value="1"/>
</dbReference>
<dbReference type="PANTHER" id="PTHR45992">
    <property type="entry name" value="EUKARYOTIC ELONGATION FACTOR 2 KINASE-RELATED"/>
    <property type="match status" value="1"/>
</dbReference>
<reference evidence="8 9" key="1">
    <citation type="submission" date="2017-11" db="EMBL/GenBank/DDBJ databases">
        <title>De novo assembly and phasing of dikaryotic genomes from two isolates of Puccinia coronata f. sp. avenae, the causal agent of oat crown rust.</title>
        <authorList>
            <person name="Miller M.E."/>
            <person name="Zhang Y."/>
            <person name="Omidvar V."/>
            <person name="Sperschneider J."/>
            <person name="Schwessinger B."/>
            <person name="Raley C."/>
            <person name="Palmer J.M."/>
            <person name="Garnica D."/>
            <person name="Upadhyaya N."/>
            <person name="Rathjen J."/>
            <person name="Taylor J.M."/>
            <person name="Park R.F."/>
            <person name="Dodds P.N."/>
            <person name="Hirsch C.D."/>
            <person name="Kianian S.F."/>
            <person name="Figueroa M."/>
        </authorList>
    </citation>
    <scope>NUCLEOTIDE SEQUENCE [LARGE SCALE GENOMIC DNA]</scope>
    <source>
        <strain evidence="8">12SD80</strain>
    </source>
</reference>
<evidence type="ECO:0000259" key="7">
    <source>
        <dbReference type="PROSITE" id="PS51158"/>
    </source>
</evidence>
<dbReference type="Proteomes" id="UP000235392">
    <property type="component" value="Unassembled WGS sequence"/>
</dbReference>
<gene>
    <name evidence="8" type="ORF">PCASD_19174</name>
</gene>
<dbReference type="Gene3D" id="3.20.200.10">
    <property type="entry name" value="MHCK/EF2 kinase"/>
    <property type="match status" value="1"/>
</dbReference>
<dbReference type="InterPro" id="IPR004166">
    <property type="entry name" value="a-kinase_dom"/>
</dbReference>
<feature type="domain" description="Alpha-type protein kinase" evidence="7">
    <location>
        <begin position="278"/>
        <end position="502"/>
    </location>
</feature>
<dbReference type="PANTHER" id="PTHR45992:SF2">
    <property type="entry name" value="EUKARYOTIC ELONGATION FACTOR 2 KINASE"/>
    <property type="match status" value="1"/>
</dbReference>
<dbReference type="SUPFAM" id="SSF56112">
    <property type="entry name" value="Protein kinase-like (PK-like)"/>
    <property type="match status" value="1"/>
</dbReference>
<keyword evidence="4" id="KW-0418">Kinase</keyword>
<evidence type="ECO:0000256" key="1">
    <source>
        <dbReference type="ARBA" id="ARBA00022527"/>
    </source>
</evidence>
<feature type="region of interest" description="Disordered" evidence="6">
    <location>
        <begin position="45"/>
        <end position="90"/>
    </location>
</feature>
<keyword evidence="2" id="KW-0808">Transferase</keyword>
<evidence type="ECO:0000256" key="6">
    <source>
        <dbReference type="SAM" id="MobiDB-lite"/>
    </source>
</evidence>
<protein>
    <recommendedName>
        <fullName evidence="7">Alpha-type protein kinase domain-containing protein</fullName>
    </recommendedName>
</protein>
<evidence type="ECO:0000256" key="5">
    <source>
        <dbReference type="ARBA" id="ARBA00022840"/>
    </source>
</evidence>
<dbReference type="InterPro" id="IPR051852">
    <property type="entry name" value="Alpha-type_PK"/>
</dbReference>
<evidence type="ECO:0000313" key="8">
    <source>
        <dbReference type="EMBL" id="PLW30464.1"/>
    </source>
</evidence>
<keyword evidence="3" id="KW-0547">Nucleotide-binding</keyword>
<dbReference type="AlphaFoldDB" id="A0A2N5TYC2"/>
<keyword evidence="1" id="KW-0723">Serine/threonine-protein kinase</keyword>
<dbReference type="GO" id="GO:1903013">
    <property type="term" value="P:response to differentiation-inducing factor 1"/>
    <property type="evidence" value="ECO:0007669"/>
    <property type="project" value="TreeGrafter"/>
</dbReference>
<evidence type="ECO:0000256" key="2">
    <source>
        <dbReference type="ARBA" id="ARBA00022679"/>
    </source>
</evidence>
<dbReference type="PROSITE" id="PS51158">
    <property type="entry name" value="ALPHA_KINASE"/>
    <property type="match status" value="1"/>
</dbReference>
<dbReference type="GO" id="GO:0004674">
    <property type="term" value="F:protein serine/threonine kinase activity"/>
    <property type="evidence" value="ECO:0007669"/>
    <property type="project" value="UniProtKB-KW"/>
</dbReference>
<accession>A0A2N5TYC2</accession>
<evidence type="ECO:0000256" key="3">
    <source>
        <dbReference type="ARBA" id="ARBA00022741"/>
    </source>
</evidence>
<evidence type="ECO:0000313" key="9">
    <source>
        <dbReference type="Proteomes" id="UP000235392"/>
    </source>
</evidence>
<dbReference type="EMBL" id="PGCI01000298">
    <property type="protein sequence ID" value="PLW30464.1"/>
    <property type="molecule type" value="Genomic_DNA"/>
</dbReference>
<feature type="compositionally biased region" description="Low complexity" evidence="6">
    <location>
        <begin position="57"/>
        <end position="77"/>
    </location>
</feature>
<comment type="caution">
    <text evidence="8">The sequence shown here is derived from an EMBL/GenBank/DDBJ whole genome shotgun (WGS) entry which is preliminary data.</text>
</comment>
<evidence type="ECO:0000256" key="4">
    <source>
        <dbReference type="ARBA" id="ARBA00022777"/>
    </source>
</evidence>